<accession>X0WEB5</accession>
<dbReference type="InterPro" id="IPR011990">
    <property type="entry name" value="TPR-like_helical_dom_sf"/>
</dbReference>
<organism evidence="1">
    <name type="scientific">marine sediment metagenome</name>
    <dbReference type="NCBI Taxonomy" id="412755"/>
    <lineage>
        <taxon>unclassified sequences</taxon>
        <taxon>metagenomes</taxon>
        <taxon>ecological metagenomes</taxon>
    </lineage>
</organism>
<sequence>MGKDLEQRKTKDRFSVEKQILKAEQLYKAKQFKKAGKSYHLAGNLLLKLNEYEKAKVCFMDSAKIFMEMRRFDTTIELFRQSGEACLRANNFRDANPIYKEALNLVPKLKSEGDRNSNYVIFS</sequence>
<gene>
    <name evidence="1" type="ORF">S01H1_69778</name>
</gene>
<comment type="caution">
    <text evidence="1">The sequence shown here is derived from an EMBL/GenBank/DDBJ whole genome shotgun (WGS) entry which is preliminary data.</text>
</comment>
<name>X0WEB5_9ZZZZ</name>
<evidence type="ECO:0000313" key="1">
    <source>
        <dbReference type="EMBL" id="GAG28980.1"/>
    </source>
</evidence>
<proteinExistence type="predicted"/>
<dbReference type="AlphaFoldDB" id="X0WEB5"/>
<dbReference type="SUPFAM" id="SSF48452">
    <property type="entry name" value="TPR-like"/>
    <property type="match status" value="1"/>
</dbReference>
<feature type="non-terminal residue" evidence="1">
    <location>
        <position position="123"/>
    </location>
</feature>
<dbReference type="EMBL" id="BARS01046348">
    <property type="protein sequence ID" value="GAG28980.1"/>
    <property type="molecule type" value="Genomic_DNA"/>
</dbReference>
<dbReference type="Gene3D" id="1.25.40.10">
    <property type="entry name" value="Tetratricopeptide repeat domain"/>
    <property type="match status" value="1"/>
</dbReference>
<protein>
    <submittedName>
        <fullName evidence="1">Uncharacterized protein</fullName>
    </submittedName>
</protein>
<dbReference type="Pfam" id="PF14938">
    <property type="entry name" value="SNAP"/>
    <property type="match status" value="1"/>
</dbReference>
<reference evidence="1" key="1">
    <citation type="journal article" date="2014" name="Front. Microbiol.">
        <title>High frequency of phylogenetically diverse reductive dehalogenase-homologous genes in deep subseafloor sedimentary metagenomes.</title>
        <authorList>
            <person name="Kawai M."/>
            <person name="Futagami T."/>
            <person name="Toyoda A."/>
            <person name="Takaki Y."/>
            <person name="Nishi S."/>
            <person name="Hori S."/>
            <person name="Arai W."/>
            <person name="Tsubouchi T."/>
            <person name="Morono Y."/>
            <person name="Uchiyama I."/>
            <person name="Ito T."/>
            <person name="Fujiyama A."/>
            <person name="Inagaki F."/>
            <person name="Takami H."/>
        </authorList>
    </citation>
    <scope>NUCLEOTIDE SEQUENCE</scope>
    <source>
        <strain evidence="1">Expedition CK06-06</strain>
    </source>
</reference>